<gene>
    <name evidence="2" type="ORF">GBAR_LOCUS15794</name>
</gene>
<dbReference type="Pfam" id="PF00026">
    <property type="entry name" value="Asp"/>
    <property type="match status" value="1"/>
</dbReference>
<dbReference type="EMBL" id="CASHTH010002296">
    <property type="protein sequence ID" value="CAI8027698.1"/>
    <property type="molecule type" value="Genomic_DNA"/>
</dbReference>
<dbReference type="Gene3D" id="2.40.70.10">
    <property type="entry name" value="Acid Proteases"/>
    <property type="match status" value="1"/>
</dbReference>
<evidence type="ECO:0000313" key="2">
    <source>
        <dbReference type="EMBL" id="CAI8027698.1"/>
    </source>
</evidence>
<comment type="caution">
    <text evidence="2">The sequence shown here is derived from an EMBL/GenBank/DDBJ whole genome shotgun (WGS) entry which is preliminary data.</text>
</comment>
<feature type="domain" description="Peptidase A1" evidence="1">
    <location>
        <begin position="21"/>
        <end position="112"/>
    </location>
</feature>
<dbReference type="AlphaFoldDB" id="A0AA35WN96"/>
<reference evidence="2" key="1">
    <citation type="submission" date="2023-03" db="EMBL/GenBank/DDBJ databases">
        <authorList>
            <person name="Steffen K."/>
            <person name="Cardenas P."/>
        </authorList>
    </citation>
    <scope>NUCLEOTIDE SEQUENCE</scope>
</reference>
<sequence>TSQLTYCLQTIHYSTGDEFINVSKSVGVTYSSGEWSGYLVKGKVGLGDLSMVEGVFALITSSDKFFIERADWAGILGLAYRSLAKPEPGVGTVWDSVRETNGLQDVFTMQLCPPRESTLFPGTFVRQGGYMVRCVHGVLYIKQRVYMVWCFETLWFYGNTVW</sequence>
<accession>A0AA35WN96</accession>
<keyword evidence="3" id="KW-1185">Reference proteome</keyword>
<evidence type="ECO:0000259" key="1">
    <source>
        <dbReference type="Pfam" id="PF00026"/>
    </source>
</evidence>
<dbReference type="InterPro" id="IPR021109">
    <property type="entry name" value="Peptidase_aspartic_dom_sf"/>
</dbReference>
<dbReference type="Proteomes" id="UP001174909">
    <property type="component" value="Unassembled WGS sequence"/>
</dbReference>
<dbReference type="SUPFAM" id="SSF50630">
    <property type="entry name" value="Acid proteases"/>
    <property type="match status" value="1"/>
</dbReference>
<dbReference type="InterPro" id="IPR033121">
    <property type="entry name" value="PEPTIDASE_A1"/>
</dbReference>
<organism evidence="2 3">
    <name type="scientific">Geodia barretti</name>
    <name type="common">Barrett's horny sponge</name>
    <dbReference type="NCBI Taxonomy" id="519541"/>
    <lineage>
        <taxon>Eukaryota</taxon>
        <taxon>Metazoa</taxon>
        <taxon>Porifera</taxon>
        <taxon>Demospongiae</taxon>
        <taxon>Heteroscleromorpha</taxon>
        <taxon>Tetractinellida</taxon>
        <taxon>Astrophorina</taxon>
        <taxon>Geodiidae</taxon>
        <taxon>Geodia</taxon>
    </lineage>
</organism>
<protein>
    <submittedName>
        <fullName evidence="2">Beta-secretase 1</fullName>
    </submittedName>
</protein>
<name>A0AA35WN96_GEOBA</name>
<feature type="non-terminal residue" evidence="2">
    <location>
        <position position="162"/>
    </location>
</feature>
<proteinExistence type="predicted"/>
<evidence type="ECO:0000313" key="3">
    <source>
        <dbReference type="Proteomes" id="UP001174909"/>
    </source>
</evidence>